<dbReference type="AlphaFoldDB" id="A0A396JHW9"/>
<dbReference type="Proteomes" id="UP000265566">
    <property type="component" value="Chromosome 1"/>
</dbReference>
<proteinExistence type="predicted"/>
<dbReference type="EMBL" id="PSQE01000001">
    <property type="protein sequence ID" value="RHN77850.1"/>
    <property type="molecule type" value="Genomic_DNA"/>
</dbReference>
<reference evidence="3" key="1">
    <citation type="journal article" date="2018" name="Nat. Plants">
        <title>Whole-genome landscape of Medicago truncatula symbiotic genes.</title>
        <authorList>
            <person name="Pecrix Y."/>
            <person name="Gamas P."/>
            <person name="Carrere S."/>
        </authorList>
    </citation>
    <scope>NUCLEOTIDE SEQUENCE</scope>
    <source>
        <tissue evidence="3">Leaves</tissue>
    </source>
</reference>
<feature type="domain" description="Late nodulin" evidence="2">
    <location>
        <begin position="1"/>
        <end position="51"/>
    </location>
</feature>
<accession>A0A396JHW9</accession>
<gene>
    <name evidence="3" type="ORF">MtrunA17_Chr1g0159181</name>
</gene>
<evidence type="ECO:0000313" key="3">
    <source>
        <dbReference type="EMBL" id="RHN77850.1"/>
    </source>
</evidence>
<feature type="signal peptide" evidence="1">
    <location>
        <begin position="1"/>
        <end position="22"/>
    </location>
</feature>
<sequence>MAQILIFIYALIIVLSLRLVVSSKTTLPCVSKDDCPLGLPPLSVTCIKKICLYYVEGF</sequence>
<dbReference type="GO" id="GO:0046872">
    <property type="term" value="F:metal ion binding"/>
    <property type="evidence" value="ECO:0007669"/>
    <property type="project" value="InterPro"/>
</dbReference>
<keyword evidence="1" id="KW-0732">Signal</keyword>
<comment type="caution">
    <text evidence="3">The sequence shown here is derived from an EMBL/GenBank/DDBJ whole genome shotgun (WGS) entry which is preliminary data.</text>
</comment>
<dbReference type="Gramene" id="rna1346">
    <property type="protein sequence ID" value="RHN77850.1"/>
    <property type="gene ID" value="gene1346"/>
</dbReference>
<evidence type="ECO:0000256" key="1">
    <source>
        <dbReference type="SAM" id="SignalP"/>
    </source>
</evidence>
<dbReference type="InterPro" id="IPR009810">
    <property type="entry name" value="Nodulin_late_dom"/>
</dbReference>
<dbReference type="Pfam" id="PF07127">
    <property type="entry name" value="Nodulin_late"/>
    <property type="match status" value="1"/>
</dbReference>
<protein>
    <submittedName>
        <fullName evidence="3">Putative Late nodulin</fullName>
    </submittedName>
</protein>
<organism evidence="3">
    <name type="scientific">Medicago truncatula</name>
    <name type="common">Barrel medic</name>
    <name type="synonym">Medicago tribuloides</name>
    <dbReference type="NCBI Taxonomy" id="3880"/>
    <lineage>
        <taxon>Eukaryota</taxon>
        <taxon>Viridiplantae</taxon>
        <taxon>Streptophyta</taxon>
        <taxon>Embryophyta</taxon>
        <taxon>Tracheophyta</taxon>
        <taxon>Spermatophyta</taxon>
        <taxon>Magnoliopsida</taxon>
        <taxon>eudicotyledons</taxon>
        <taxon>Gunneridae</taxon>
        <taxon>Pentapetalae</taxon>
        <taxon>rosids</taxon>
        <taxon>fabids</taxon>
        <taxon>Fabales</taxon>
        <taxon>Fabaceae</taxon>
        <taxon>Papilionoideae</taxon>
        <taxon>50 kb inversion clade</taxon>
        <taxon>NPAAA clade</taxon>
        <taxon>Hologalegina</taxon>
        <taxon>IRL clade</taxon>
        <taxon>Trifolieae</taxon>
        <taxon>Medicago</taxon>
    </lineage>
</organism>
<evidence type="ECO:0000259" key="2">
    <source>
        <dbReference type="Pfam" id="PF07127"/>
    </source>
</evidence>
<feature type="chain" id="PRO_5017452847" evidence="1">
    <location>
        <begin position="23"/>
        <end position="58"/>
    </location>
</feature>
<name>A0A396JHW9_MEDTR</name>